<evidence type="ECO:0000256" key="2">
    <source>
        <dbReference type="ARBA" id="ARBA00022801"/>
    </source>
</evidence>
<gene>
    <name evidence="6" type="ORF">FJZ47_25100</name>
</gene>
<dbReference type="Pfam" id="PF08206">
    <property type="entry name" value="OB_RNB"/>
    <property type="match status" value="1"/>
</dbReference>
<dbReference type="GO" id="GO:0005829">
    <property type="term" value="C:cytosol"/>
    <property type="evidence" value="ECO:0007669"/>
    <property type="project" value="TreeGrafter"/>
</dbReference>
<sequence length="383" mass="42813">MSLPSEQQVLQLFQGAVPPQYTMKRLIQHFAVAAEERPAFRDTIRALVARGRLTLLRGTRYTVPFRRDTRAGLVRRHTDGYGFVVAEEGAEDDIYLSRQAMQGVMHGDRVLVRLEPTAHQGERRSGRVLQVLERGQTAVVGRIEVYGKTCWVLPLDERLCPGIYVPPREQVRAKRGDIVVAEVSRYALAQEYPQGRIVEVLGHADDPDLEMRIILHTYELPTAFPPEVEAEAEAIPAAIAPEEWLRRRDLRRLLTCTIDGATARDFDDAVSLERLPNGHVRLGVHIADVSFYVQEDSAIDVEAAQRGTSVYFPDQVIPMLPGGLSHTLCCLQPDVDRLTLSVLLELTAEAQVVRYEIAETVIHSQARLTYTQVAAHLEGDSAA</sequence>
<keyword evidence="1" id="KW-0540">Nuclease</keyword>
<dbReference type="EMBL" id="VGLS01001171">
    <property type="protein sequence ID" value="MBM3227058.1"/>
    <property type="molecule type" value="Genomic_DNA"/>
</dbReference>
<reference evidence="6" key="1">
    <citation type="submission" date="2019-03" db="EMBL/GenBank/DDBJ databases">
        <title>Lake Tanganyika Metagenome-Assembled Genomes (MAGs).</title>
        <authorList>
            <person name="Tran P."/>
        </authorList>
    </citation>
    <scope>NUCLEOTIDE SEQUENCE</scope>
    <source>
        <strain evidence="6">K_DeepCast_65m_m2_066</strain>
    </source>
</reference>
<dbReference type="PANTHER" id="PTHR23355:SF9">
    <property type="entry name" value="DIS3-LIKE EXONUCLEASE 2"/>
    <property type="match status" value="1"/>
</dbReference>
<evidence type="ECO:0000259" key="5">
    <source>
        <dbReference type="SMART" id="SM00955"/>
    </source>
</evidence>
<dbReference type="Pfam" id="PF17876">
    <property type="entry name" value="CSD2"/>
    <property type="match status" value="1"/>
</dbReference>
<dbReference type="InterPro" id="IPR012340">
    <property type="entry name" value="NA-bd_OB-fold"/>
</dbReference>
<dbReference type="PANTHER" id="PTHR23355">
    <property type="entry name" value="RIBONUCLEASE"/>
    <property type="match status" value="1"/>
</dbReference>
<dbReference type="GO" id="GO:0004527">
    <property type="term" value="F:exonuclease activity"/>
    <property type="evidence" value="ECO:0007669"/>
    <property type="project" value="UniProtKB-KW"/>
</dbReference>
<dbReference type="Gene3D" id="2.40.50.140">
    <property type="entry name" value="Nucleic acid-binding proteins"/>
    <property type="match status" value="1"/>
</dbReference>
<dbReference type="InterPro" id="IPR050180">
    <property type="entry name" value="RNR_Ribonuclease"/>
</dbReference>
<name>A0A937W4X4_UNCTE</name>
<dbReference type="InterPro" id="IPR001900">
    <property type="entry name" value="RNase_II/R"/>
</dbReference>
<keyword evidence="2" id="KW-0378">Hydrolase</keyword>
<feature type="domain" description="RNB" evidence="5">
    <location>
        <begin position="247"/>
        <end position="383"/>
    </location>
</feature>
<protein>
    <submittedName>
        <fullName evidence="6">RNB domain-containing ribonuclease</fullName>
    </submittedName>
</protein>
<evidence type="ECO:0000256" key="1">
    <source>
        <dbReference type="ARBA" id="ARBA00022722"/>
    </source>
</evidence>
<dbReference type="Proteomes" id="UP000712673">
    <property type="component" value="Unassembled WGS sequence"/>
</dbReference>
<dbReference type="SMART" id="SM00955">
    <property type="entry name" value="RNB"/>
    <property type="match status" value="1"/>
</dbReference>
<feature type="non-terminal residue" evidence="6">
    <location>
        <position position="383"/>
    </location>
</feature>
<comment type="caution">
    <text evidence="6">The sequence shown here is derived from an EMBL/GenBank/DDBJ whole genome shotgun (WGS) entry which is preliminary data.</text>
</comment>
<evidence type="ECO:0000313" key="7">
    <source>
        <dbReference type="Proteomes" id="UP000712673"/>
    </source>
</evidence>
<evidence type="ECO:0000256" key="3">
    <source>
        <dbReference type="ARBA" id="ARBA00022839"/>
    </source>
</evidence>
<evidence type="ECO:0000313" key="6">
    <source>
        <dbReference type="EMBL" id="MBM3227058.1"/>
    </source>
</evidence>
<proteinExistence type="predicted"/>
<keyword evidence="3" id="KW-0269">Exonuclease</keyword>
<dbReference type="GO" id="GO:0003723">
    <property type="term" value="F:RNA binding"/>
    <property type="evidence" value="ECO:0007669"/>
    <property type="project" value="InterPro"/>
</dbReference>
<evidence type="ECO:0000259" key="4">
    <source>
        <dbReference type="SMART" id="SM00357"/>
    </source>
</evidence>
<dbReference type="AlphaFoldDB" id="A0A937W4X4"/>
<dbReference type="GO" id="GO:0006402">
    <property type="term" value="P:mRNA catabolic process"/>
    <property type="evidence" value="ECO:0007669"/>
    <property type="project" value="TreeGrafter"/>
</dbReference>
<dbReference type="GO" id="GO:0004540">
    <property type="term" value="F:RNA nuclease activity"/>
    <property type="evidence" value="ECO:0007669"/>
    <property type="project" value="InterPro"/>
</dbReference>
<dbReference type="Pfam" id="PF00773">
    <property type="entry name" value="RNB"/>
    <property type="match status" value="1"/>
</dbReference>
<accession>A0A937W4X4</accession>
<dbReference type="InterPro" id="IPR013223">
    <property type="entry name" value="RNase_B_OB_dom"/>
</dbReference>
<organism evidence="6 7">
    <name type="scientific">Tectimicrobiota bacterium</name>
    <dbReference type="NCBI Taxonomy" id="2528274"/>
    <lineage>
        <taxon>Bacteria</taxon>
        <taxon>Pseudomonadati</taxon>
        <taxon>Nitrospinota/Tectimicrobiota group</taxon>
        <taxon>Candidatus Tectimicrobiota</taxon>
    </lineage>
</organism>
<dbReference type="InterPro" id="IPR011129">
    <property type="entry name" value="CSD"/>
</dbReference>
<dbReference type="SMART" id="SM00357">
    <property type="entry name" value="CSP"/>
    <property type="match status" value="1"/>
</dbReference>
<feature type="domain" description="Cold-shock" evidence="4">
    <location>
        <begin position="71"/>
        <end position="132"/>
    </location>
</feature>
<dbReference type="InterPro" id="IPR040476">
    <property type="entry name" value="CSD2"/>
</dbReference>
<dbReference type="SUPFAM" id="SSF50249">
    <property type="entry name" value="Nucleic acid-binding proteins"/>
    <property type="match status" value="2"/>
</dbReference>